<proteinExistence type="predicted"/>
<name>A0A6C0HN79_9ZZZZ</name>
<reference evidence="1" key="1">
    <citation type="journal article" date="2020" name="Nature">
        <title>Giant virus diversity and host interactions through global metagenomics.</title>
        <authorList>
            <person name="Schulz F."/>
            <person name="Roux S."/>
            <person name="Paez-Espino D."/>
            <person name="Jungbluth S."/>
            <person name="Walsh D.A."/>
            <person name="Denef V.J."/>
            <person name="McMahon K.D."/>
            <person name="Konstantinidis K.T."/>
            <person name="Eloe-Fadrosh E.A."/>
            <person name="Kyrpides N.C."/>
            <person name="Woyke T."/>
        </authorList>
    </citation>
    <scope>NUCLEOTIDE SEQUENCE</scope>
    <source>
        <strain evidence="1">GVMAG-M-3300023184-13</strain>
    </source>
</reference>
<organism evidence="1">
    <name type="scientific">viral metagenome</name>
    <dbReference type="NCBI Taxonomy" id="1070528"/>
    <lineage>
        <taxon>unclassified sequences</taxon>
        <taxon>metagenomes</taxon>
        <taxon>organismal metagenomes</taxon>
    </lineage>
</organism>
<dbReference type="AlphaFoldDB" id="A0A6C0HN79"/>
<dbReference type="EMBL" id="MN739982">
    <property type="protein sequence ID" value="QHT81403.1"/>
    <property type="molecule type" value="Genomic_DNA"/>
</dbReference>
<protein>
    <submittedName>
        <fullName evidence="1">Uncharacterized protein</fullName>
    </submittedName>
</protein>
<sequence length="605" mass="71446">MANHQTVSQQTFMEQNNPNIYKSYLNDNIIIQLNNDNINNINNINCTQFVIIINNIIKILNIEFKQNIFYNIYSAIGIPQFNTTPKLTYDTQSATENGEITTTDLRTCTYYQYSFINENNEKQVDWIKKFAILLLKNNIQTHNISIYKNNCINLFNMLIIFYTIININSLVNCYRDLVKNRDNENIYTQLQLLYNLIISNMNINSNELNNFKTAKGHVKTLIDNIQKFNYTANQNNKTMFINIFQNINNINNNLDIQKKLYIKIILIDQSYIQTNINKPKSWYQKLKTGKLFKKKTNSNNTKVLRTKLTKYKTNIKNYTLNNDNIDDNTDNIVLNEIYNSYAQNLIDTNKDSIIENNKTNFIKIINWIIQEFRSINEYYFNTLNHYYTEKTIPKGNNIFSQLNDIQFFNNLVNKTDNLFEYTKDIFTNNYTNLIHRITKELIKQNDNYKLLIKNIPLCTNYVNFLQYLNCFYIIINIQIILDIYTKNPLDSSKKILLNNLYTALLTSIKSMQFKSIDLYINILSMSYDKSNVLYKFFTDHRIKSEYCITIQKSIIVKLLKIKYYQNISEIKNIKLNSSKSVKQNKINAIKTKINKLTTPITASAI</sequence>
<evidence type="ECO:0000313" key="1">
    <source>
        <dbReference type="EMBL" id="QHT81403.1"/>
    </source>
</evidence>
<accession>A0A6C0HN79</accession>